<dbReference type="EMBL" id="JBBNAG010000007">
    <property type="protein sequence ID" value="KAK9119055.1"/>
    <property type="molecule type" value="Genomic_DNA"/>
</dbReference>
<evidence type="ECO:0000256" key="2">
    <source>
        <dbReference type="ARBA" id="ARBA00022559"/>
    </source>
</evidence>
<comment type="caution">
    <text evidence="4">The sequence shown here is derived from an EMBL/GenBank/DDBJ whole genome shotgun (WGS) entry which is preliminary data.</text>
</comment>
<dbReference type="Gene3D" id="3.40.30.10">
    <property type="entry name" value="Glutaredoxin"/>
    <property type="match status" value="1"/>
</dbReference>
<dbReference type="Proteomes" id="UP001419268">
    <property type="component" value="Unassembled WGS sequence"/>
</dbReference>
<protein>
    <recommendedName>
        <fullName evidence="6">Glutathione peroxidase</fullName>
    </recommendedName>
</protein>
<name>A0AAP0IPX8_9MAGN</name>
<dbReference type="InterPro" id="IPR036249">
    <property type="entry name" value="Thioredoxin-like_sf"/>
</dbReference>
<dbReference type="GO" id="GO:0004601">
    <property type="term" value="F:peroxidase activity"/>
    <property type="evidence" value="ECO:0007669"/>
    <property type="project" value="UniProtKB-KW"/>
</dbReference>
<dbReference type="AlphaFoldDB" id="A0AAP0IPX8"/>
<dbReference type="Pfam" id="PF00255">
    <property type="entry name" value="GSHPx"/>
    <property type="match status" value="1"/>
</dbReference>
<comment type="similarity">
    <text evidence="1">Belongs to the glutathione peroxidase family.</text>
</comment>
<dbReference type="GO" id="GO:0006979">
    <property type="term" value="P:response to oxidative stress"/>
    <property type="evidence" value="ECO:0007669"/>
    <property type="project" value="InterPro"/>
</dbReference>
<keyword evidence="5" id="KW-1185">Reference proteome</keyword>
<dbReference type="PANTHER" id="PTHR11592">
    <property type="entry name" value="GLUTATHIONE PEROXIDASE"/>
    <property type="match status" value="1"/>
</dbReference>
<dbReference type="SUPFAM" id="SSF52833">
    <property type="entry name" value="Thioredoxin-like"/>
    <property type="match status" value="1"/>
</dbReference>
<evidence type="ECO:0008006" key="6">
    <source>
        <dbReference type="Google" id="ProtNLM"/>
    </source>
</evidence>
<accession>A0AAP0IPX8</accession>
<reference evidence="4 5" key="1">
    <citation type="submission" date="2024-01" db="EMBL/GenBank/DDBJ databases">
        <title>Genome assemblies of Stephania.</title>
        <authorList>
            <person name="Yang L."/>
        </authorList>
    </citation>
    <scope>NUCLEOTIDE SEQUENCE [LARGE SCALE GENOMIC DNA]</scope>
    <source>
        <strain evidence="4">JXDWG</strain>
        <tissue evidence="4">Leaf</tissue>
    </source>
</reference>
<dbReference type="PANTHER" id="PTHR11592:SF118">
    <property type="entry name" value="PHOSPHOLIPID HYDROPEROXIDE GLUTATHIONE PEROXIDASE 6, MITOCHONDRIAL-RELATED"/>
    <property type="match status" value="1"/>
</dbReference>
<proteinExistence type="inferred from homology"/>
<evidence type="ECO:0000256" key="1">
    <source>
        <dbReference type="ARBA" id="ARBA00006926"/>
    </source>
</evidence>
<evidence type="ECO:0000256" key="3">
    <source>
        <dbReference type="ARBA" id="ARBA00023002"/>
    </source>
</evidence>
<keyword evidence="2" id="KW-0575">Peroxidase</keyword>
<keyword evidence="3" id="KW-0560">Oxidoreductase</keyword>
<dbReference type="InterPro" id="IPR000889">
    <property type="entry name" value="Glutathione_peroxidase"/>
</dbReference>
<evidence type="ECO:0000313" key="5">
    <source>
        <dbReference type="Proteomes" id="UP001419268"/>
    </source>
</evidence>
<dbReference type="PROSITE" id="PS51355">
    <property type="entry name" value="GLUTATHIONE_PEROXID_3"/>
    <property type="match status" value="1"/>
</dbReference>
<sequence length="51" mass="5927">MAKLYEKYIDQGPEILAFPCNRFGGREPGTNERIVEFACTRFKVSIPYLTR</sequence>
<organism evidence="4 5">
    <name type="scientific">Stephania cephalantha</name>
    <dbReference type="NCBI Taxonomy" id="152367"/>
    <lineage>
        <taxon>Eukaryota</taxon>
        <taxon>Viridiplantae</taxon>
        <taxon>Streptophyta</taxon>
        <taxon>Embryophyta</taxon>
        <taxon>Tracheophyta</taxon>
        <taxon>Spermatophyta</taxon>
        <taxon>Magnoliopsida</taxon>
        <taxon>Ranunculales</taxon>
        <taxon>Menispermaceae</taxon>
        <taxon>Menispermoideae</taxon>
        <taxon>Cissampelideae</taxon>
        <taxon>Stephania</taxon>
    </lineage>
</organism>
<dbReference type="GO" id="GO:0005829">
    <property type="term" value="C:cytosol"/>
    <property type="evidence" value="ECO:0007669"/>
    <property type="project" value="TreeGrafter"/>
</dbReference>
<evidence type="ECO:0000313" key="4">
    <source>
        <dbReference type="EMBL" id="KAK9119055.1"/>
    </source>
</evidence>
<gene>
    <name evidence="4" type="ORF">Scep_017148</name>
</gene>